<proteinExistence type="predicted"/>
<sequence>MGAAWGSSSIIGQLHEKRVISGSFSYCMPAFGQDIGAPPSTFLRFGDDIPRRQGMSTTSLVEYRGESHYYVNLVGIIPREVFVRRGHNTGTIIDSGAD</sequence>
<accession>A0A5N5GN34</accession>
<reference evidence="1 2" key="1">
    <citation type="submission" date="2019-09" db="EMBL/GenBank/DDBJ databases">
        <authorList>
            <person name="Ou C."/>
        </authorList>
    </citation>
    <scope>NUCLEOTIDE SEQUENCE [LARGE SCALE GENOMIC DNA]</scope>
    <source>
        <strain evidence="1">S2</strain>
        <tissue evidence="1">Leaf</tissue>
    </source>
</reference>
<gene>
    <name evidence="1" type="ORF">D8674_022791</name>
</gene>
<keyword evidence="2" id="KW-1185">Reference proteome</keyword>
<comment type="caution">
    <text evidence="1">The sequence shown here is derived from an EMBL/GenBank/DDBJ whole genome shotgun (WGS) entry which is preliminary data.</text>
</comment>
<dbReference type="SUPFAM" id="SSF50630">
    <property type="entry name" value="Acid proteases"/>
    <property type="match status" value="1"/>
</dbReference>
<evidence type="ECO:0000313" key="1">
    <source>
        <dbReference type="EMBL" id="KAB2616203.1"/>
    </source>
</evidence>
<organism evidence="1 2">
    <name type="scientific">Pyrus ussuriensis x Pyrus communis</name>
    <dbReference type="NCBI Taxonomy" id="2448454"/>
    <lineage>
        <taxon>Eukaryota</taxon>
        <taxon>Viridiplantae</taxon>
        <taxon>Streptophyta</taxon>
        <taxon>Embryophyta</taxon>
        <taxon>Tracheophyta</taxon>
        <taxon>Spermatophyta</taxon>
        <taxon>Magnoliopsida</taxon>
        <taxon>eudicotyledons</taxon>
        <taxon>Gunneridae</taxon>
        <taxon>Pentapetalae</taxon>
        <taxon>rosids</taxon>
        <taxon>fabids</taxon>
        <taxon>Rosales</taxon>
        <taxon>Rosaceae</taxon>
        <taxon>Amygdaloideae</taxon>
        <taxon>Maleae</taxon>
        <taxon>Pyrus</taxon>
    </lineage>
</organism>
<name>A0A5N5GN34_9ROSA</name>
<reference evidence="2" key="2">
    <citation type="submission" date="2019-10" db="EMBL/GenBank/DDBJ databases">
        <title>A de novo genome assembly of a pear dwarfing rootstock.</title>
        <authorList>
            <person name="Wang F."/>
            <person name="Wang J."/>
            <person name="Li S."/>
            <person name="Zhang Y."/>
            <person name="Fang M."/>
            <person name="Ma L."/>
            <person name="Zhao Y."/>
            <person name="Jiang S."/>
        </authorList>
    </citation>
    <scope>NUCLEOTIDE SEQUENCE [LARGE SCALE GENOMIC DNA]</scope>
</reference>
<dbReference type="Proteomes" id="UP000327157">
    <property type="component" value="Chromosome 3"/>
</dbReference>
<reference evidence="1 2" key="3">
    <citation type="submission" date="2019-11" db="EMBL/GenBank/DDBJ databases">
        <title>A de novo genome assembly of a pear dwarfing rootstock.</title>
        <authorList>
            <person name="Wang F."/>
            <person name="Wang J."/>
            <person name="Li S."/>
            <person name="Zhang Y."/>
            <person name="Fang M."/>
            <person name="Ma L."/>
            <person name="Zhao Y."/>
            <person name="Jiang S."/>
        </authorList>
    </citation>
    <scope>NUCLEOTIDE SEQUENCE [LARGE SCALE GENOMIC DNA]</scope>
    <source>
        <strain evidence="1">S2</strain>
        <tissue evidence="1">Leaf</tissue>
    </source>
</reference>
<evidence type="ECO:0008006" key="3">
    <source>
        <dbReference type="Google" id="ProtNLM"/>
    </source>
</evidence>
<protein>
    <recommendedName>
        <fullName evidence="3">Aspartic proteinase CDR1-like</fullName>
    </recommendedName>
</protein>
<evidence type="ECO:0000313" key="2">
    <source>
        <dbReference type="Proteomes" id="UP000327157"/>
    </source>
</evidence>
<dbReference type="AlphaFoldDB" id="A0A5N5GN34"/>
<dbReference type="EMBL" id="SMOL01000402">
    <property type="protein sequence ID" value="KAB2616203.1"/>
    <property type="molecule type" value="Genomic_DNA"/>
</dbReference>
<dbReference type="InterPro" id="IPR021109">
    <property type="entry name" value="Peptidase_aspartic_dom_sf"/>
</dbReference>